<evidence type="ECO:0000313" key="2">
    <source>
        <dbReference type="EMBL" id="SFT82023.1"/>
    </source>
</evidence>
<dbReference type="PROSITE" id="PS51186">
    <property type="entry name" value="GNAT"/>
    <property type="match status" value="1"/>
</dbReference>
<dbReference type="Pfam" id="PF00583">
    <property type="entry name" value="Acetyltransf_1"/>
    <property type="match status" value="1"/>
</dbReference>
<keyword evidence="2" id="KW-0808">Transferase</keyword>
<evidence type="ECO:0000259" key="1">
    <source>
        <dbReference type="PROSITE" id="PS51186"/>
    </source>
</evidence>
<name>A0A1I7B473_9ENTR</name>
<dbReference type="EMBL" id="FPAU01000002">
    <property type="protein sequence ID" value="SFT82023.1"/>
    <property type="molecule type" value="Genomic_DNA"/>
</dbReference>
<accession>A0A1I7B473</accession>
<dbReference type="GO" id="GO:0016747">
    <property type="term" value="F:acyltransferase activity, transferring groups other than amino-acyl groups"/>
    <property type="evidence" value="ECO:0007669"/>
    <property type="project" value="InterPro"/>
</dbReference>
<dbReference type="SUPFAM" id="SSF55729">
    <property type="entry name" value="Acyl-CoA N-acyltransferases (Nat)"/>
    <property type="match status" value="1"/>
</dbReference>
<gene>
    <name evidence="2" type="ORF">SAMN05192562_102277</name>
</gene>
<dbReference type="Gene3D" id="3.40.630.30">
    <property type="match status" value="1"/>
</dbReference>
<proteinExistence type="predicted"/>
<keyword evidence="3" id="KW-1185">Reference proteome</keyword>
<evidence type="ECO:0000313" key="3">
    <source>
        <dbReference type="Proteomes" id="UP000199187"/>
    </source>
</evidence>
<dbReference type="RefSeq" id="WP_090121100.1">
    <property type="nucleotide sequence ID" value="NZ_CP045300.1"/>
</dbReference>
<dbReference type="CDD" id="cd04301">
    <property type="entry name" value="NAT_SF"/>
    <property type="match status" value="1"/>
</dbReference>
<organism evidence="2 3">
    <name type="scientific">Kosakonia arachidis</name>
    <dbReference type="NCBI Taxonomy" id="551989"/>
    <lineage>
        <taxon>Bacteria</taxon>
        <taxon>Pseudomonadati</taxon>
        <taxon>Pseudomonadota</taxon>
        <taxon>Gammaproteobacteria</taxon>
        <taxon>Enterobacterales</taxon>
        <taxon>Enterobacteriaceae</taxon>
        <taxon>Kosakonia</taxon>
    </lineage>
</organism>
<sequence length="149" mass="17208">MKILPLYEVPHFATQVIEWLWHEFGYSLPRNFFASIIDHSQMPGALPLTFVLVDGDELLATVGLWRCDLISRQDLFPWLAALYVKESARGQGLAGQLQQHVMVQAKAMGFNQLHLYSACRDFYERYGWEYIGDGLDYPNTLVHLYRIAL</sequence>
<dbReference type="OrthoDB" id="9789053at2"/>
<feature type="domain" description="N-acetyltransferase" evidence="1">
    <location>
        <begin position="1"/>
        <end position="149"/>
    </location>
</feature>
<dbReference type="Proteomes" id="UP000199187">
    <property type="component" value="Unassembled WGS sequence"/>
</dbReference>
<reference evidence="3" key="1">
    <citation type="submission" date="2016-10" db="EMBL/GenBank/DDBJ databases">
        <authorList>
            <person name="Varghese N."/>
            <person name="Submissions S."/>
        </authorList>
    </citation>
    <scope>NUCLEOTIDE SEQUENCE [LARGE SCALE GENOMIC DNA]</scope>
    <source>
        <strain evidence="3">Ah-143</strain>
    </source>
</reference>
<protein>
    <submittedName>
        <fullName evidence="2">Acetyltransferase (GNAT) family protein</fullName>
    </submittedName>
</protein>
<dbReference type="InterPro" id="IPR000182">
    <property type="entry name" value="GNAT_dom"/>
</dbReference>
<dbReference type="AlphaFoldDB" id="A0A1I7B473"/>
<dbReference type="InterPro" id="IPR016181">
    <property type="entry name" value="Acyl_CoA_acyltransferase"/>
</dbReference>